<dbReference type="Proteomes" id="UP000868515">
    <property type="component" value="Unassembled WGS sequence"/>
</dbReference>
<evidence type="ECO:0000256" key="1">
    <source>
        <dbReference type="SAM" id="MobiDB-lite"/>
    </source>
</evidence>
<dbReference type="EMBL" id="NBPI01000040">
    <property type="protein sequence ID" value="OSD61326.1"/>
    <property type="molecule type" value="Genomic_DNA"/>
</dbReference>
<feature type="compositionally biased region" description="Gly residues" evidence="1">
    <location>
        <begin position="1"/>
        <end position="11"/>
    </location>
</feature>
<name>A0A974KBJ0_SALET</name>
<sequence length="200" mass="21501">MPGFSYGGKGDGTNWSSERGSGPEPGGGSTGNSGNNDRATATAPDSQIQAIRNDKTAMAKISDVLKAARKINPNVQVTVMRLTPDGIMVVSLEGLNADQAKQAGLTGLVMGITVPGYVGAVGYIDTGHKFPVKNTEKKYATENDSSLDYFVSRGYLTNTIRTYKDWQSGDERTYYYAAKKAPLRLLHHLTVVTKGNVETY</sequence>
<gene>
    <name evidence="2" type="ORF">R537_27590</name>
</gene>
<dbReference type="RefSeq" id="WP_263283803.1">
    <property type="nucleotide sequence ID" value="NZ_NBPI01000040.1"/>
</dbReference>
<reference evidence="2 3" key="1">
    <citation type="submission" date="2017-03" db="EMBL/GenBank/DDBJ databases">
        <title>Salmonella serotype comparative study.</title>
        <authorList>
            <person name="Liao J."/>
        </authorList>
    </citation>
    <scope>NUCLEOTIDE SEQUENCE [LARGE SCALE GENOMIC DNA]</scope>
    <source>
        <strain evidence="2 3">NY_FSL S10-1448</strain>
    </source>
</reference>
<feature type="region of interest" description="Disordered" evidence="1">
    <location>
        <begin position="1"/>
        <end position="47"/>
    </location>
</feature>
<feature type="compositionally biased region" description="Polar residues" evidence="1">
    <location>
        <begin position="36"/>
        <end position="47"/>
    </location>
</feature>
<organism evidence="2 3">
    <name type="scientific">Salmonella enterica subsp. enterica serovar Rough O:d:1,7</name>
    <dbReference type="NCBI Taxonomy" id="1974323"/>
    <lineage>
        <taxon>Bacteria</taxon>
        <taxon>Pseudomonadati</taxon>
        <taxon>Pseudomonadota</taxon>
        <taxon>Gammaproteobacteria</taxon>
        <taxon>Enterobacterales</taxon>
        <taxon>Enterobacteriaceae</taxon>
        <taxon>Salmonella</taxon>
    </lineage>
</organism>
<comment type="caution">
    <text evidence="2">The sequence shown here is derived from an EMBL/GenBank/DDBJ whole genome shotgun (WGS) entry which is preliminary data.</text>
</comment>
<proteinExistence type="predicted"/>
<dbReference type="AlphaFoldDB" id="A0A974KBJ0"/>
<accession>A0A974KBJ0</accession>
<protein>
    <submittedName>
        <fullName evidence="2">Uncharacterized protein</fullName>
    </submittedName>
</protein>
<evidence type="ECO:0000313" key="2">
    <source>
        <dbReference type="EMBL" id="OSD61326.1"/>
    </source>
</evidence>
<evidence type="ECO:0000313" key="3">
    <source>
        <dbReference type="Proteomes" id="UP000868515"/>
    </source>
</evidence>